<accession>A0A9W9P946</accession>
<dbReference type="Proteomes" id="UP001150941">
    <property type="component" value="Unassembled WGS sequence"/>
</dbReference>
<feature type="compositionally biased region" description="Basic and acidic residues" evidence="1">
    <location>
        <begin position="19"/>
        <end position="33"/>
    </location>
</feature>
<evidence type="ECO:0000313" key="3">
    <source>
        <dbReference type="Proteomes" id="UP001150941"/>
    </source>
</evidence>
<dbReference type="RefSeq" id="XP_058331671.1">
    <property type="nucleotide sequence ID" value="XM_058472668.1"/>
</dbReference>
<name>A0A9W9P946_9EURO</name>
<keyword evidence="3" id="KW-1185">Reference proteome</keyword>
<evidence type="ECO:0000256" key="1">
    <source>
        <dbReference type="SAM" id="MobiDB-lite"/>
    </source>
</evidence>
<reference evidence="2" key="1">
    <citation type="submission" date="2022-11" db="EMBL/GenBank/DDBJ databases">
        <authorList>
            <person name="Petersen C."/>
        </authorList>
    </citation>
    <scope>NUCLEOTIDE SEQUENCE</scope>
    <source>
        <strain evidence="2">IBT 19713</strain>
    </source>
</reference>
<evidence type="ECO:0000313" key="2">
    <source>
        <dbReference type="EMBL" id="KAJ5238752.1"/>
    </source>
</evidence>
<gene>
    <name evidence="2" type="ORF">N7468_003371</name>
</gene>
<dbReference type="OrthoDB" id="10005898at2759"/>
<protein>
    <submittedName>
        <fullName evidence="2">Uncharacterized protein</fullName>
    </submittedName>
</protein>
<sequence length="327" mass="36083">MGEGTLELMGPVPESSNDACKKPIERRESDMTRGDSIPRTSAFSRRLSELLRSSNAALNRTNALIAKTEGQDCLLGSIEYACHALHYLIASRALARLRHRLAFALRRYILRQGTSTLATGCTPTDPSPSILLSLSSLLCETRYTLRLLGLFPIWKQGVELVDSPSKDVISNVLDACQIASVTVYQLLENIAYLGSKDIIPDYCIRRLGGIDRLYLGSIRGLLAHFVVQLVKLGRAKLWSMKDTGGASAPTPQAAEGKRALGSDDCDEGARSQGQEWRKDLVSSSLWTVLCIHWSFPHDVQRMEKLEGALSFLADFFLLRDSWIEAAA</sequence>
<feature type="region of interest" description="Disordered" evidence="1">
    <location>
        <begin position="243"/>
        <end position="270"/>
    </location>
</feature>
<dbReference type="AlphaFoldDB" id="A0A9W9P946"/>
<organism evidence="2 3">
    <name type="scientific">Penicillium chermesinum</name>
    <dbReference type="NCBI Taxonomy" id="63820"/>
    <lineage>
        <taxon>Eukaryota</taxon>
        <taxon>Fungi</taxon>
        <taxon>Dikarya</taxon>
        <taxon>Ascomycota</taxon>
        <taxon>Pezizomycotina</taxon>
        <taxon>Eurotiomycetes</taxon>
        <taxon>Eurotiomycetidae</taxon>
        <taxon>Eurotiales</taxon>
        <taxon>Aspergillaceae</taxon>
        <taxon>Penicillium</taxon>
    </lineage>
</organism>
<dbReference type="EMBL" id="JAPQKS010000003">
    <property type="protein sequence ID" value="KAJ5238752.1"/>
    <property type="molecule type" value="Genomic_DNA"/>
</dbReference>
<proteinExistence type="predicted"/>
<comment type="caution">
    <text evidence="2">The sequence shown here is derived from an EMBL/GenBank/DDBJ whole genome shotgun (WGS) entry which is preliminary data.</text>
</comment>
<feature type="region of interest" description="Disordered" evidence="1">
    <location>
        <begin position="1"/>
        <end position="38"/>
    </location>
</feature>
<dbReference type="GeneID" id="83199971"/>
<reference evidence="2" key="2">
    <citation type="journal article" date="2023" name="IMA Fungus">
        <title>Comparative genomic study of the Penicillium genus elucidates a diverse pangenome and 15 lateral gene transfer events.</title>
        <authorList>
            <person name="Petersen C."/>
            <person name="Sorensen T."/>
            <person name="Nielsen M.R."/>
            <person name="Sondergaard T.E."/>
            <person name="Sorensen J.L."/>
            <person name="Fitzpatrick D.A."/>
            <person name="Frisvad J.C."/>
            <person name="Nielsen K.L."/>
        </authorList>
    </citation>
    <scope>NUCLEOTIDE SEQUENCE</scope>
    <source>
        <strain evidence="2">IBT 19713</strain>
    </source>
</reference>